<evidence type="ECO:0000313" key="2">
    <source>
        <dbReference type="EMBL" id="CDZ87167.1"/>
    </source>
</evidence>
<accession>A0A098BG27</accession>
<evidence type="ECO:0000313" key="4">
    <source>
        <dbReference type="EMBL" id="CDZ90280.1"/>
    </source>
</evidence>
<dbReference type="EMBL" id="CCSD01000030">
    <property type="protein sequence ID" value="CDZ87167.1"/>
    <property type="molecule type" value="Genomic_DNA"/>
</dbReference>
<sequence>MPFTGPDAGVEELLRKDPVVALDLPVVTGRVRGDPLVPATVQDFREVLRPVAGPVVGDDPVDVHDSVGGEEHPCAVHEPDCRGGFLVVQRLGIGKAGESVDRRMQIDVAGAGTGGFGALDLLRLVAATTVDPPTPAVGDTADFLDVDVHHMAGPAGDDSAWFPVVLAVRVEELAPVQAEVSEVSADGAHRDGDAVGAQFVGDAGCGPFAGPAQCLDPRYGLGRCCGGLVVRHAGAVEQTEFAVFAVAGHPFAGAGSGDPHLGGNVGERAGLAALDETAATFDGQRGVTVEHGRVLSFGG</sequence>
<dbReference type="Proteomes" id="UP000042997">
    <property type="component" value="Unassembled WGS sequence"/>
</dbReference>
<reference evidence="2 5" key="1">
    <citation type="journal article" date="2014" name="Genome Announc.">
        <title>Draft Genome Sequence of Propane- and Butane-Oxidizing Actinobacterium Rhodococcus ruber IEGM 231.</title>
        <authorList>
            <person name="Ivshina I.B."/>
            <person name="Kuyukina M.S."/>
            <person name="Krivoruchko A.V."/>
            <person name="Barbe V."/>
            <person name="Fischer C."/>
        </authorList>
    </citation>
    <scope>NUCLEOTIDE SEQUENCE [LARGE SCALE GENOMIC DNA]</scope>
</reference>
<evidence type="ECO:0000313" key="5">
    <source>
        <dbReference type="Proteomes" id="UP000042997"/>
    </source>
</evidence>
<dbReference type="AlphaFoldDB" id="A0A098BG27"/>
<dbReference type="EMBL" id="CCSD01000081">
    <property type="protein sequence ID" value="CDZ90280.1"/>
    <property type="molecule type" value="Genomic_DNA"/>
</dbReference>
<proteinExistence type="predicted"/>
<reference evidence="2" key="2">
    <citation type="submission" date="2014-08" db="EMBL/GenBank/DDBJ databases">
        <authorList>
            <person name="Regsiter Alias"/>
        </authorList>
    </citation>
    <scope>NUCLEOTIDE SEQUENCE</scope>
</reference>
<protein>
    <submittedName>
        <fullName evidence="2">Uncharacterized protein</fullName>
    </submittedName>
</protein>
<dbReference type="EMBL" id="CCSD01000035">
    <property type="protein sequence ID" value="CDZ87428.1"/>
    <property type="molecule type" value="Genomic_DNA"/>
</dbReference>
<gene>
    <name evidence="1" type="ORF">RHRU231_170002</name>
    <name evidence="2" type="ORF">RHRU231_210093</name>
    <name evidence="3" type="ORF">RHRU231_260002</name>
    <name evidence="4" type="ORF">RHRU231_680049</name>
</gene>
<evidence type="ECO:0000313" key="1">
    <source>
        <dbReference type="EMBL" id="CDZ86972.1"/>
    </source>
</evidence>
<name>A0A098BG27_9NOCA</name>
<dbReference type="EMBL" id="CCSD01000025">
    <property type="protein sequence ID" value="CDZ86972.1"/>
    <property type="molecule type" value="Genomic_DNA"/>
</dbReference>
<organism evidence="2 5">
    <name type="scientific">Rhodococcus ruber</name>
    <dbReference type="NCBI Taxonomy" id="1830"/>
    <lineage>
        <taxon>Bacteria</taxon>
        <taxon>Bacillati</taxon>
        <taxon>Actinomycetota</taxon>
        <taxon>Actinomycetes</taxon>
        <taxon>Mycobacteriales</taxon>
        <taxon>Nocardiaceae</taxon>
        <taxon>Rhodococcus</taxon>
    </lineage>
</organism>
<evidence type="ECO:0000313" key="3">
    <source>
        <dbReference type="EMBL" id="CDZ87428.1"/>
    </source>
</evidence>